<dbReference type="GO" id="GO:0009103">
    <property type="term" value="P:lipopolysaccharide biosynthetic process"/>
    <property type="evidence" value="ECO:0007669"/>
    <property type="project" value="TreeGrafter"/>
</dbReference>
<evidence type="ECO:0000256" key="1">
    <source>
        <dbReference type="ARBA" id="ARBA00022679"/>
    </source>
</evidence>
<evidence type="ECO:0000313" key="4">
    <source>
        <dbReference type="EMBL" id="AKM09230.1"/>
    </source>
</evidence>
<dbReference type="SUPFAM" id="SSF53756">
    <property type="entry name" value="UDP-Glycosyltransferase/glycogen phosphorylase"/>
    <property type="match status" value="1"/>
</dbReference>
<dbReference type="RefSeq" id="WP_047819921.1">
    <property type="nucleotide sequence ID" value="NZ_CP011770.1"/>
</dbReference>
<dbReference type="PANTHER" id="PTHR46401:SF2">
    <property type="entry name" value="GLYCOSYLTRANSFERASE WBBK-RELATED"/>
    <property type="match status" value="1"/>
</dbReference>
<keyword evidence="5" id="KW-1185">Reference proteome</keyword>
<dbReference type="OrthoDB" id="9790710at2"/>
<feature type="domain" description="Glycosyltransferase subfamily 4-like N-terminal" evidence="3">
    <location>
        <begin position="26"/>
        <end position="169"/>
    </location>
</feature>
<protein>
    <recommendedName>
        <fullName evidence="6">Glycosyl transferase family 1</fullName>
    </recommendedName>
</protein>
<dbReference type="STRING" id="1348774.AB433_03395"/>
<sequence length="367" mass="39268">MFGNIANHIGGRLIHLNARFTGQPMTGVQRVAYELGRRLITTRTDAVTVAPEPPRPDYAMPVEVVPGLSGHLWEQVTLRRHLGPQDVLVGLGGTGPVGLRRQIVMIHDVNYLLGPDGFSRRFRVAYRVLQGALARQATICTVSHWSAREIARAFGIDASRIEVIYNAADHILEVEPDRSAPERLGIAARPYALCVGSANPNKNFATALAAYAALDNPAFDLVIVGGGDPRIFGDEIGMAKHPRLHRLSRINDAELRAVIEGAAAFLMPSLLEGFGIPAIEAMALGTPVIAAKASALPEVCGEAALLVDPLDVGEMGCAMLAVTGDAQLAQRMIAKGRLQAASYAWDRSARRLSGLVDRVAQGATTSR</sequence>
<dbReference type="Pfam" id="PF00534">
    <property type="entry name" value="Glycos_transf_1"/>
    <property type="match status" value="1"/>
</dbReference>
<gene>
    <name evidence="4" type="ORF">AB433_03395</name>
</gene>
<evidence type="ECO:0008006" key="6">
    <source>
        <dbReference type="Google" id="ProtNLM"/>
    </source>
</evidence>
<dbReference type="Proteomes" id="UP000035287">
    <property type="component" value="Chromosome"/>
</dbReference>
<evidence type="ECO:0000313" key="5">
    <source>
        <dbReference type="Proteomes" id="UP000035287"/>
    </source>
</evidence>
<dbReference type="Pfam" id="PF13439">
    <property type="entry name" value="Glyco_transf_4"/>
    <property type="match status" value="1"/>
</dbReference>
<dbReference type="Gene3D" id="3.40.50.2000">
    <property type="entry name" value="Glycogen Phosphorylase B"/>
    <property type="match status" value="2"/>
</dbReference>
<accession>A0A0G3XCF0</accession>
<evidence type="ECO:0000259" key="3">
    <source>
        <dbReference type="Pfam" id="PF13439"/>
    </source>
</evidence>
<proteinExistence type="predicted"/>
<keyword evidence="1" id="KW-0808">Transferase</keyword>
<dbReference type="AlphaFoldDB" id="A0A0G3XCF0"/>
<dbReference type="InterPro" id="IPR028098">
    <property type="entry name" value="Glyco_trans_4-like_N"/>
</dbReference>
<dbReference type="PATRIC" id="fig|1348774.3.peg.709"/>
<organism evidence="4 5">
    <name type="scientific">Croceicoccus naphthovorans</name>
    <dbReference type="NCBI Taxonomy" id="1348774"/>
    <lineage>
        <taxon>Bacteria</taxon>
        <taxon>Pseudomonadati</taxon>
        <taxon>Pseudomonadota</taxon>
        <taxon>Alphaproteobacteria</taxon>
        <taxon>Sphingomonadales</taxon>
        <taxon>Erythrobacteraceae</taxon>
        <taxon>Croceicoccus</taxon>
    </lineage>
</organism>
<feature type="domain" description="Glycosyl transferase family 1" evidence="2">
    <location>
        <begin position="188"/>
        <end position="337"/>
    </location>
</feature>
<name>A0A0G3XCF0_9SPHN</name>
<dbReference type="InterPro" id="IPR001296">
    <property type="entry name" value="Glyco_trans_1"/>
</dbReference>
<dbReference type="GO" id="GO:0016757">
    <property type="term" value="F:glycosyltransferase activity"/>
    <property type="evidence" value="ECO:0007669"/>
    <property type="project" value="InterPro"/>
</dbReference>
<dbReference type="KEGG" id="cna:AB433_03395"/>
<evidence type="ECO:0000259" key="2">
    <source>
        <dbReference type="Pfam" id="PF00534"/>
    </source>
</evidence>
<dbReference type="CDD" id="cd03809">
    <property type="entry name" value="GT4_MtfB-like"/>
    <property type="match status" value="1"/>
</dbReference>
<dbReference type="EMBL" id="CP011770">
    <property type="protein sequence ID" value="AKM09230.1"/>
    <property type="molecule type" value="Genomic_DNA"/>
</dbReference>
<reference evidence="4 5" key="1">
    <citation type="submission" date="2015-06" db="EMBL/GenBank/DDBJ databases">
        <authorList>
            <person name="Zeng Y."/>
            <person name="Huang Y."/>
        </authorList>
    </citation>
    <scope>NUCLEOTIDE SEQUENCE [LARGE SCALE GENOMIC DNA]</scope>
    <source>
        <strain evidence="4 5">PQ-2</strain>
    </source>
</reference>
<dbReference type="PANTHER" id="PTHR46401">
    <property type="entry name" value="GLYCOSYLTRANSFERASE WBBK-RELATED"/>
    <property type="match status" value="1"/>
</dbReference>